<evidence type="ECO:0000259" key="2">
    <source>
        <dbReference type="Pfam" id="PF00542"/>
    </source>
</evidence>
<dbReference type="SUPFAM" id="SSF54736">
    <property type="entry name" value="ClpS-like"/>
    <property type="match status" value="1"/>
</dbReference>
<evidence type="ECO:0000256" key="1">
    <source>
        <dbReference type="SAM" id="Phobius"/>
    </source>
</evidence>
<dbReference type="InterPro" id="IPR014719">
    <property type="entry name" value="Ribosomal_bL12_C/ClpS-like"/>
</dbReference>
<keyword evidence="1" id="KW-0812">Transmembrane</keyword>
<reference evidence="3 4" key="1">
    <citation type="submission" date="2018-02" db="EMBL/GenBank/DDBJ databases">
        <title>Comparative genomes isolates from brazilian mangrove.</title>
        <authorList>
            <person name="Araujo J.E."/>
            <person name="Taketani R.G."/>
            <person name="Silva M.C.P."/>
            <person name="Loureco M.V."/>
            <person name="Andreote F.D."/>
        </authorList>
    </citation>
    <scope>NUCLEOTIDE SEQUENCE [LARGE SCALE GENOMIC DNA]</scope>
    <source>
        <strain evidence="3 4">Nap-Phe MGV</strain>
    </source>
</reference>
<dbReference type="EMBL" id="PUHZ01000005">
    <property type="protein sequence ID" value="PQO47294.1"/>
    <property type="molecule type" value="Genomic_DNA"/>
</dbReference>
<dbReference type="InterPro" id="IPR013823">
    <property type="entry name" value="Ribosomal_bL12_C"/>
</dbReference>
<feature type="domain" description="Large ribosomal subunit protein bL12 C-terminal" evidence="2">
    <location>
        <begin position="23"/>
        <end position="54"/>
    </location>
</feature>
<dbReference type="Pfam" id="PF00542">
    <property type="entry name" value="Ribosomal_L12"/>
    <property type="match status" value="1"/>
</dbReference>
<dbReference type="GO" id="GO:0006412">
    <property type="term" value="P:translation"/>
    <property type="evidence" value="ECO:0007669"/>
    <property type="project" value="InterPro"/>
</dbReference>
<gene>
    <name evidence="3" type="ORF">C5Y93_04430</name>
</gene>
<name>A0A2S8GTA4_9BACT</name>
<evidence type="ECO:0000313" key="3">
    <source>
        <dbReference type="EMBL" id="PQO47294.1"/>
    </source>
</evidence>
<protein>
    <recommendedName>
        <fullName evidence="2">Large ribosomal subunit protein bL12 C-terminal domain-containing protein</fullName>
    </recommendedName>
</protein>
<proteinExistence type="predicted"/>
<evidence type="ECO:0000313" key="4">
    <source>
        <dbReference type="Proteomes" id="UP000237819"/>
    </source>
</evidence>
<keyword evidence="1" id="KW-1133">Transmembrane helix</keyword>
<dbReference type="Proteomes" id="UP000237819">
    <property type="component" value="Unassembled WGS sequence"/>
</dbReference>
<organism evidence="3 4">
    <name type="scientific">Blastopirellula marina</name>
    <dbReference type="NCBI Taxonomy" id="124"/>
    <lineage>
        <taxon>Bacteria</taxon>
        <taxon>Pseudomonadati</taxon>
        <taxon>Planctomycetota</taxon>
        <taxon>Planctomycetia</taxon>
        <taxon>Pirellulales</taxon>
        <taxon>Pirellulaceae</taxon>
        <taxon>Blastopirellula</taxon>
    </lineage>
</organism>
<feature type="transmembrane region" description="Helical" evidence="1">
    <location>
        <begin position="63"/>
        <end position="87"/>
    </location>
</feature>
<dbReference type="Gene3D" id="3.30.1390.10">
    <property type="match status" value="1"/>
</dbReference>
<comment type="caution">
    <text evidence="3">The sequence shown here is derived from an EMBL/GenBank/DDBJ whole genome shotgun (WGS) entry which is preliminary data.</text>
</comment>
<dbReference type="AlphaFoldDB" id="A0A2S8GTA4"/>
<dbReference type="GO" id="GO:0003735">
    <property type="term" value="F:structural constituent of ribosome"/>
    <property type="evidence" value="ECO:0007669"/>
    <property type="project" value="InterPro"/>
</dbReference>
<accession>A0A2S8GTA4</accession>
<sequence>MDNQHEDSADGQLDEIKSLIKSKKKIEAIKRLREETGRGLKEAKDLVEEIERKMVADGELDKASPVGCSGVILLAAATIGAGAAWLLA</sequence>
<dbReference type="RefSeq" id="WP_105334182.1">
    <property type="nucleotide sequence ID" value="NZ_PUHZ01000005.1"/>
</dbReference>
<keyword evidence="1" id="KW-0472">Membrane</keyword>